<dbReference type="InterPro" id="IPR002686">
    <property type="entry name" value="Transposase_17"/>
</dbReference>
<accession>A0A5C6CHA4</accession>
<name>A0A5C6CHA4_9BACT</name>
<dbReference type="Proteomes" id="UP000318437">
    <property type="component" value="Unassembled WGS sequence"/>
</dbReference>
<gene>
    <name evidence="2" type="ORF">Pla144_39130</name>
</gene>
<dbReference type="GO" id="GO:0043565">
    <property type="term" value="F:sequence-specific DNA binding"/>
    <property type="evidence" value="ECO:0007669"/>
    <property type="project" value="TreeGrafter"/>
</dbReference>
<dbReference type="RefSeq" id="WP_146452222.1">
    <property type="nucleotide sequence ID" value="NZ_SJPS01000006.1"/>
</dbReference>
<evidence type="ECO:0000313" key="2">
    <source>
        <dbReference type="EMBL" id="TWU23738.1"/>
    </source>
</evidence>
<evidence type="ECO:0000313" key="3">
    <source>
        <dbReference type="Proteomes" id="UP000318437"/>
    </source>
</evidence>
<dbReference type="SMART" id="SM01321">
    <property type="entry name" value="Y1_Tnp"/>
    <property type="match status" value="1"/>
</dbReference>
<dbReference type="PANTHER" id="PTHR36966">
    <property type="entry name" value="REP-ASSOCIATED TYROSINE TRANSPOSASE"/>
    <property type="match status" value="1"/>
</dbReference>
<dbReference type="AlphaFoldDB" id="A0A5C6CHA4"/>
<dbReference type="InterPro" id="IPR052715">
    <property type="entry name" value="RAYT_transposase"/>
</dbReference>
<organism evidence="2 3">
    <name type="scientific">Bythopirellula polymerisocia</name>
    <dbReference type="NCBI Taxonomy" id="2528003"/>
    <lineage>
        <taxon>Bacteria</taxon>
        <taxon>Pseudomonadati</taxon>
        <taxon>Planctomycetota</taxon>
        <taxon>Planctomycetia</taxon>
        <taxon>Pirellulales</taxon>
        <taxon>Lacipirellulaceae</taxon>
        <taxon>Bythopirellula</taxon>
    </lineage>
</organism>
<sequence length="197" mass="23813">MSHFKKLRKSSATKTEVFRGEHRYEHWYLDNQVYFITARCRERYPAFAGDDAKHIFWERVNHYTTKYEFFPWVTSLLDNHYHTLGYLRTGENLGPLIQHLHGSVAQLVNDLLPERRLPFWRSAGNRDYFDDCLRDEKQCRLAFRYTLTQGERQGVVRDYRDYPHTRVQIELERGLKRAMELKAFIEGVPYRRYQTGR</sequence>
<keyword evidence="3" id="KW-1185">Reference proteome</keyword>
<evidence type="ECO:0000259" key="1">
    <source>
        <dbReference type="SMART" id="SM01321"/>
    </source>
</evidence>
<dbReference type="OrthoDB" id="258851at2"/>
<dbReference type="SUPFAM" id="SSF143422">
    <property type="entry name" value="Transposase IS200-like"/>
    <property type="match status" value="1"/>
</dbReference>
<protein>
    <recommendedName>
        <fullName evidence="1">Transposase IS200-like domain-containing protein</fullName>
    </recommendedName>
</protein>
<comment type="caution">
    <text evidence="2">The sequence shown here is derived from an EMBL/GenBank/DDBJ whole genome shotgun (WGS) entry which is preliminary data.</text>
</comment>
<dbReference type="PANTHER" id="PTHR36966:SF1">
    <property type="entry name" value="REP-ASSOCIATED TYROSINE TRANSPOSASE"/>
    <property type="match status" value="1"/>
</dbReference>
<reference evidence="2 3" key="1">
    <citation type="submission" date="2019-02" db="EMBL/GenBank/DDBJ databases">
        <title>Deep-cultivation of Planctomycetes and their phenomic and genomic characterization uncovers novel biology.</title>
        <authorList>
            <person name="Wiegand S."/>
            <person name="Jogler M."/>
            <person name="Boedeker C."/>
            <person name="Pinto D."/>
            <person name="Vollmers J."/>
            <person name="Rivas-Marin E."/>
            <person name="Kohn T."/>
            <person name="Peeters S.H."/>
            <person name="Heuer A."/>
            <person name="Rast P."/>
            <person name="Oberbeckmann S."/>
            <person name="Bunk B."/>
            <person name="Jeske O."/>
            <person name="Meyerdierks A."/>
            <person name="Storesund J.E."/>
            <person name="Kallscheuer N."/>
            <person name="Luecker S."/>
            <person name="Lage O.M."/>
            <person name="Pohl T."/>
            <person name="Merkel B.J."/>
            <person name="Hornburger P."/>
            <person name="Mueller R.-W."/>
            <person name="Bruemmer F."/>
            <person name="Labrenz M."/>
            <person name="Spormann A.M."/>
            <person name="Op Den Camp H."/>
            <person name="Overmann J."/>
            <person name="Amann R."/>
            <person name="Jetten M.S.M."/>
            <person name="Mascher T."/>
            <person name="Medema M.H."/>
            <person name="Devos D.P."/>
            <person name="Kaster A.-K."/>
            <person name="Ovreas L."/>
            <person name="Rohde M."/>
            <person name="Galperin M.Y."/>
            <person name="Jogler C."/>
        </authorList>
    </citation>
    <scope>NUCLEOTIDE SEQUENCE [LARGE SCALE GENOMIC DNA]</scope>
    <source>
        <strain evidence="2 3">Pla144</strain>
    </source>
</reference>
<dbReference type="Gene3D" id="3.30.70.1290">
    <property type="entry name" value="Transposase IS200-like"/>
    <property type="match status" value="1"/>
</dbReference>
<dbReference type="EMBL" id="SJPS01000006">
    <property type="protein sequence ID" value="TWU23738.1"/>
    <property type="molecule type" value="Genomic_DNA"/>
</dbReference>
<dbReference type="GO" id="GO:0004803">
    <property type="term" value="F:transposase activity"/>
    <property type="evidence" value="ECO:0007669"/>
    <property type="project" value="InterPro"/>
</dbReference>
<proteinExistence type="predicted"/>
<feature type="domain" description="Transposase IS200-like" evidence="1">
    <location>
        <begin position="29"/>
        <end position="149"/>
    </location>
</feature>
<dbReference type="InterPro" id="IPR036515">
    <property type="entry name" value="Transposase_17_sf"/>
</dbReference>
<dbReference type="GO" id="GO:0006313">
    <property type="term" value="P:DNA transposition"/>
    <property type="evidence" value="ECO:0007669"/>
    <property type="project" value="InterPro"/>
</dbReference>